<dbReference type="OrthoDB" id="1143964at2"/>
<dbReference type="EMBL" id="SETE01000010">
    <property type="protein sequence ID" value="RYM30831.1"/>
    <property type="molecule type" value="Genomic_DNA"/>
</dbReference>
<organism evidence="2 3">
    <name type="scientific">Brumimicrobium glaciale</name>
    <dbReference type="NCBI Taxonomy" id="200475"/>
    <lineage>
        <taxon>Bacteria</taxon>
        <taxon>Pseudomonadati</taxon>
        <taxon>Bacteroidota</taxon>
        <taxon>Flavobacteriia</taxon>
        <taxon>Flavobacteriales</taxon>
        <taxon>Crocinitomicaceae</taxon>
        <taxon>Brumimicrobium</taxon>
    </lineage>
</organism>
<evidence type="ECO:0000313" key="3">
    <source>
        <dbReference type="Proteomes" id="UP000293952"/>
    </source>
</evidence>
<evidence type="ECO:0000313" key="2">
    <source>
        <dbReference type="EMBL" id="RYM30831.1"/>
    </source>
</evidence>
<comment type="caution">
    <text evidence="2">The sequence shown here is derived from an EMBL/GenBank/DDBJ whole genome shotgun (WGS) entry which is preliminary data.</text>
</comment>
<accession>A0A4Q4KCU8</accession>
<feature type="transmembrane region" description="Helical" evidence="1">
    <location>
        <begin position="56"/>
        <end position="79"/>
    </location>
</feature>
<keyword evidence="1" id="KW-0812">Transmembrane</keyword>
<keyword evidence="3" id="KW-1185">Reference proteome</keyword>
<reference evidence="2 3" key="1">
    <citation type="submission" date="2019-02" db="EMBL/GenBank/DDBJ databases">
        <title>Genome sequence of the sea-ice species Brumimicrobium glaciale.</title>
        <authorList>
            <person name="Bowman J.P."/>
        </authorList>
    </citation>
    <scope>NUCLEOTIDE SEQUENCE [LARGE SCALE GENOMIC DNA]</scope>
    <source>
        <strain evidence="2 3">IC156</strain>
    </source>
</reference>
<feature type="transmembrane region" description="Helical" evidence="1">
    <location>
        <begin position="86"/>
        <end position="105"/>
    </location>
</feature>
<dbReference type="AlphaFoldDB" id="A0A4Q4KCU8"/>
<evidence type="ECO:0000256" key="1">
    <source>
        <dbReference type="SAM" id="Phobius"/>
    </source>
</evidence>
<feature type="transmembrane region" description="Helical" evidence="1">
    <location>
        <begin position="12"/>
        <end position="36"/>
    </location>
</feature>
<protein>
    <recommendedName>
        <fullName evidence="4">Sugar transporter</fullName>
    </recommendedName>
</protein>
<dbReference type="RefSeq" id="WP_130095121.1">
    <property type="nucleotide sequence ID" value="NZ_SETE01000010.1"/>
</dbReference>
<keyword evidence="1" id="KW-0472">Membrane</keyword>
<proteinExistence type="predicted"/>
<gene>
    <name evidence="2" type="ORF">ERX46_17265</name>
</gene>
<evidence type="ECO:0008006" key="4">
    <source>
        <dbReference type="Google" id="ProtNLM"/>
    </source>
</evidence>
<sequence length="145" mass="16679">MTNLKTKTPFWYWILAVFFLLWNIMGAISFYVHTFISEESFAGLSEAERELYGDYPFWITLVFAVAVFFGLLGSVGLILKRKWAKLAFIISICAIVPQMIHNVFFTNTIAVYGIEQAITMPIMLVAIGFILIIFSNYSIKKNWLK</sequence>
<feature type="transmembrane region" description="Helical" evidence="1">
    <location>
        <begin position="117"/>
        <end position="139"/>
    </location>
</feature>
<keyword evidence="1" id="KW-1133">Transmembrane helix</keyword>
<dbReference type="Proteomes" id="UP000293952">
    <property type="component" value="Unassembled WGS sequence"/>
</dbReference>
<name>A0A4Q4KCU8_9FLAO</name>